<name>A0A450TT14_9GAMM</name>
<reference evidence="1" key="1">
    <citation type="submission" date="2019-02" db="EMBL/GenBank/DDBJ databases">
        <authorList>
            <person name="Gruber-Vodicka R. H."/>
            <person name="Seah K. B. B."/>
        </authorList>
    </citation>
    <scope>NUCLEOTIDE SEQUENCE</scope>
    <source>
        <strain evidence="1">BECK_BZ131</strain>
    </source>
</reference>
<sequence>MVIFRFYRQNHMLENDPWKPRIGGFRVFYDIVLFPKSRVYVRAIGRKVIE</sequence>
<protein>
    <submittedName>
        <fullName evidence="1">Uncharacterized protein</fullName>
    </submittedName>
</protein>
<proteinExistence type="predicted"/>
<dbReference type="AlphaFoldDB" id="A0A450TT14"/>
<gene>
    <name evidence="1" type="ORF">BECKFW1821C_GA0114237_102741</name>
</gene>
<organism evidence="1">
    <name type="scientific">Candidatus Kentrum sp. FW</name>
    <dbReference type="NCBI Taxonomy" id="2126338"/>
    <lineage>
        <taxon>Bacteria</taxon>
        <taxon>Pseudomonadati</taxon>
        <taxon>Pseudomonadota</taxon>
        <taxon>Gammaproteobacteria</taxon>
        <taxon>Candidatus Kentrum</taxon>
    </lineage>
</organism>
<accession>A0A450TT14</accession>
<dbReference type="EMBL" id="CAADFE010000027">
    <property type="protein sequence ID" value="VFJ71551.1"/>
    <property type="molecule type" value="Genomic_DNA"/>
</dbReference>
<evidence type="ECO:0000313" key="1">
    <source>
        <dbReference type="EMBL" id="VFJ71551.1"/>
    </source>
</evidence>